<evidence type="ECO:0000313" key="3">
    <source>
        <dbReference type="Proteomes" id="UP000244309"/>
    </source>
</evidence>
<protein>
    <recommendedName>
        <fullName evidence="4">Alpha/beta hydrolase fold-3 domain-containing protein</fullName>
    </recommendedName>
</protein>
<dbReference type="Proteomes" id="UP000244309">
    <property type="component" value="Unassembled WGS sequence"/>
</dbReference>
<dbReference type="STRING" id="45357.A0A2V1AU10"/>
<dbReference type="SUPFAM" id="SSF53474">
    <property type="entry name" value="alpha/beta-Hydrolases"/>
    <property type="match status" value="1"/>
</dbReference>
<dbReference type="PANTHER" id="PTHR48081:SF31">
    <property type="entry name" value="STERYL ACETYL HYDROLASE MUG81-RELATED"/>
    <property type="match status" value="1"/>
</dbReference>
<comment type="caution">
    <text evidence="2">The sequence shown here is derived from an EMBL/GenBank/DDBJ whole genome shotgun (WGS) entry which is preliminary data.</text>
</comment>
<dbReference type="OrthoDB" id="2152029at2759"/>
<dbReference type="PANTHER" id="PTHR48081">
    <property type="entry name" value="AB HYDROLASE SUPERFAMILY PROTEIN C4A8.06C"/>
    <property type="match status" value="1"/>
</dbReference>
<name>A0A2V1AU10_9ASCO</name>
<dbReference type="Pfam" id="PF10340">
    <property type="entry name" value="Say1_Mug180"/>
    <property type="match status" value="1"/>
</dbReference>
<dbReference type="VEuPathDB" id="FungiDB:CXQ85_000267"/>
<evidence type="ECO:0000313" key="2">
    <source>
        <dbReference type="EMBL" id="PVH21295.1"/>
    </source>
</evidence>
<dbReference type="InterPro" id="IPR019436">
    <property type="entry name" value="Say1-like"/>
</dbReference>
<dbReference type="EMBL" id="PKFO01000005">
    <property type="protein sequence ID" value="PVH21295.1"/>
    <property type="molecule type" value="Genomic_DNA"/>
</dbReference>
<evidence type="ECO:0008006" key="4">
    <source>
        <dbReference type="Google" id="ProtNLM"/>
    </source>
</evidence>
<keyword evidence="1" id="KW-0378">Hydrolase</keyword>
<dbReference type="InterPro" id="IPR050300">
    <property type="entry name" value="GDXG_lipolytic_enzyme"/>
</dbReference>
<accession>A0A2V1AU10</accession>
<evidence type="ECO:0000256" key="1">
    <source>
        <dbReference type="ARBA" id="ARBA00022801"/>
    </source>
</evidence>
<keyword evidence="3" id="KW-1185">Reference proteome</keyword>
<sequence>MGLGKLPFSAAWYASSYLFNGDLSGFGKYSNNLKVIMEIVAIKSVMTMDKRRFRFLNFKSVAHVLRNVKSSYPKATSQLPGYNTQFDDNSYWLVKQPDLKEDDTVFIYCHGGGFFSQLGPNQVSGLIESYLLLPPEKRAKCSILILDYGLTCDGHTMPTQMTQLYETYYKVLDLHRNVGLIGDSAGGNLAICLTQHLKEKNAPKEDYPLKLMVVSPWLNLYPDEETIPETSSLRTCSSEDIIPFPASSEIEKQMLFGDIDRKKLSVSPMSKLPALESDWSDIPTFNDPERKIFMICGESETLRDECLWWAKYALGIDWFGHTYSDEELGPEFYSYETENTSVFVEPQGYHISIFLFEKNLLKKIENNTITSAEQLTDERNYCLKRFTQFLQQAL</sequence>
<dbReference type="GO" id="GO:0016787">
    <property type="term" value="F:hydrolase activity"/>
    <property type="evidence" value="ECO:0007669"/>
    <property type="project" value="UniProtKB-KW"/>
</dbReference>
<dbReference type="AlphaFoldDB" id="A0A2V1AU10"/>
<dbReference type="GeneID" id="37005600"/>
<reference evidence="2 3" key="1">
    <citation type="submission" date="2017-12" db="EMBL/GenBank/DDBJ databases">
        <title>Genome Sequence of a Multidrug-Resistant Candida haemulonii Isolate from a Patient with Chronic Leg Ulcers in Israel.</title>
        <authorList>
            <person name="Chow N.A."/>
            <person name="Gade L."/>
            <person name="Batra D."/>
            <person name="Rowe L.A."/>
            <person name="Ben-Ami R."/>
            <person name="Loparev V.N."/>
            <person name="Litvintseva A.P."/>
        </authorList>
    </citation>
    <scope>NUCLEOTIDE SEQUENCE [LARGE SCALE GENOMIC DNA]</scope>
    <source>
        <strain evidence="2 3">B11899</strain>
    </source>
</reference>
<dbReference type="InterPro" id="IPR029058">
    <property type="entry name" value="AB_hydrolase_fold"/>
</dbReference>
<organism evidence="2 3">
    <name type="scientific">Candidozyma haemuli</name>
    <dbReference type="NCBI Taxonomy" id="45357"/>
    <lineage>
        <taxon>Eukaryota</taxon>
        <taxon>Fungi</taxon>
        <taxon>Dikarya</taxon>
        <taxon>Ascomycota</taxon>
        <taxon>Saccharomycotina</taxon>
        <taxon>Pichiomycetes</taxon>
        <taxon>Metschnikowiaceae</taxon>
        <taxon>Candidozyma</taxon>
    </lineage>
</organism>
<dbReference type="RefSeq" id="XP_025342235.1">
    <property type="nucleotide sequence ID" value="XM_025484020.1"/>
</dbReference>
<dbReference type="Gene3D" id="3.40.50.1820">
    <property type="entry name" value="alpha/beta hydrolase"/>
    <property type="match status" value="1"/>
</dbReference>
<proteinExistence type="predicted"/>
<gene>
    <name evidence="2" type="ORF">CXQ85_000267</name>
</gene>